<evidence type="ECO:0000256" key="9">
    <source>
        <dbReference type="ARBA" id="ARBA00049563"/>
    </source>
</evidence>
<name>A0A3B1D755_9ZZZZ</name>
<gene>
    <name evidence="10" type="ORF">MNBD_NITROSPIRAE01-1831</name>
</gene>
<evidence type="ECO:0000256" key="7">
    <source>
        <dbReference type="ARBA" id="ARBA00022840"/>
    </source>
</evidence>
<dbReference type="PANTHER" id="PTHR11088">
    <property type="entry name" value="TRNA DIMETHYLALLYLTRANSFERASE"/>
    <property type="match status" value="1"/>
</dbReference>
<evidence type="ECO:0000256" key="3">
    <source>
        <dbReference type="ARBA" id="ARBA00012665"/>
    </source>
</evidence>
<dbReference type="InterPro" id="IPR018022">
    <property type="entry name" value="IPT"/>
</dbReference>
<comment type="similarity">
    <text evidence="2">Belongs to the IPP transferase family.</text>
</comment>
<evidence type="ECO:0000256" key="4">
    <source>
        <dbReference type="ARBA" id="ARBA00022679"/>
    </source>
</evidence>
<dbReference type="Gene3D" id="1.10.20.140">
    <property type="match status" value="1"/>
</dbReference>
<keyword evidence="5" id="KW-0819">tRNA processing</keyword>
<keyword evidence="4 10" id="KW-0808">Transferase</keyword>
<accession>A0A3B1D755</accession>
<dbReference type="NCBIfam" id="TIGR00174">
    <property type="entry name" value="miaA"/>
    <property type="match status" value="1"/>
</dbReference>
<proteinExistence type="inferred from homology"/>
<dbReference type="EMBL" id="UOGF01000081">
    <property type="protein sequence ID" value="VAX31974.1"/>
    <property type="molecule type" value="Genomic_DNA"/>
</dbReference>
<evidence type="ECO:0000256" key="2">
    <source>
        <dbReference type="ARBA" id="ARBA00005842"/>
    </source>
</evidence>
<keyword evidence="6" id="KW-0547">Nucleotide-binding</keyword>
<comment type="catalytic activity">
    <reaction evidence="9">
        <text>adenosine(37) in tRNA + dimethylallyl diphosphate = N(6)-dimethylallyladenosine(37) in tRNA + diphosphate</text>
        <dbReference type="Rhea" id="RHEA:26482"/>
        <dbReference type="Rhea" id="RHEA-COMP:10162"/>
        <dbReference type="Rhea" id="RHEA-COMP:10375"/>
        <dbReference type="ChEBI" id="CHEBI:33019"/>
        <dbReference type="ChEBI" id="CHEBI:57623"/>
        <dbReference type="ChEBI" id="CHEBI:74411"/>
        <dbReference type="ChEBI" id="CHEBI:74415"/>
        <dbReference type="EC" id="2.5.1.75"/>
    </reaction>
</comment>
<comment type="cofactor">
    <cofactor evidence="1">
        <name>Mg(2+)</name>
        <dbReference type="ChEBI" id="CHEBI:18420"/>
    </cofactor>
</comment>
<organism evidence="10">
    <name type="scientific">hydrothermal vent metagenome</name>
    <dbReference type="NCBI Taxonomy" id="652676"/>
    <lineage>
        <taxon>unclassified sequences</taxon>
        <taxon>metagenomes</taxon>
        <taxon>ecological metagenomes</taxon>
    </lineage>
</organism>
<dbReference type="PANTHER" id="PTHR11088:SF60">
    <property type="entry name" value="TRNA DIMETHYLALLYLTRANSFERASE"/>
    <property type="match status" value="1"/>
</dbReference>
<evidence type="ECO:0000256" key="1">
    <source>
        <dbReference type="ARBA" id="ARBA00001946"/>
    </source>
</evidence>
<evidence type="ECO:0000313" key="10">
    <source>
        <dbReference type="EMBL" id="VAX31974.1"/>
    </source>
</evidence>
<dbReference type="Pfam" id="PF01715">
    <property type="entry name" value="IPPT"/>
    <property type="match status" value="1"/>
</dbReference>
<dbReference type="InterPro" id="IPR027417">
    <property type="entry name" value="P-loop_NTPase"/>
</dbReference>
<dbReference type="GO" id="GO:0005524">
    <property type="term" value="F:ATP binding"/>
    <property type="evidence" value="ECO:0007669"/>
    <property type="project" value="UniProtKB-KW"/>
</dbReference>
<sequence>MFQGNTDNSWLILVGPTAVGKSAVAEILAQSFETDILIADSRQVYKNLEIGTGKPDFAARKRVKRHLIDFVSPEENFSAGAYKRKAEIHIAQMSAAGKKILIEGGTGLYLKALLYGLWDGPPADWVYREHLMAREKAEGPGTLHRDLSVLDPSSASKIHVRDVPRIVRALEVKYLTGRAISEIHAEDAAMRLKQTTPHSLIGLRRDRAYLYQRIEERVDAYMASGLLEEVERLLAAGLSGDFPAMRGLGYRQLIPHLKGLQSLDEAVSILKRDTRRFAKRQMTWFRADKNIHWIDIKVGESAIETADRIMRLKKEDSVL</sequence>
<dbReference type="SUPFAM" id="SSF52540">
    <property type="entry name" value="P-loop containing nucleoside triphosphate hydrolases"/>
    <property type="match status" value="2"/>
</dbReference>
<dbReference type="EC" id="2.5.1.75" evidence="3"/>
<keyword evidence="7" id="KW-0067">ATP-binding</keyword>
<keyword evidence="8" id="KW-0460">Magnesium</keyword>
<evidence type="ECO:0000256" key="5">
    <source>
        <dbReference type="ARBA" id="ARBA00022694"/>
    </source>
</evidence>
<reference evidence="10" key="1">
    <citation type="submission" date="2018-06" db="EMBL/GenBank/DDBJ databases">
        <authorList>
            <person name="Zhirakovskaya E."/>
        </authorList>
    </citation>
    <scope>NUCLEOTIDE SEQUENCE</scope>
</reference>
<evidence type="ECO:0000256" key="6">
    <source>
        <dbReference type="ARBA" id="ARBA00022741"/>
    </source>
</evidence>
<dbReference type="Gene3D" id="3.40.50.300">
    <property type="entry name" value="P-loop containing nucleotide triphosphate hydrolases"/>
    <property type="match status" value="1"/>
</dbReference>
<protein>
    <recommendedName>
        <fullName evidence="3">tRNA dimethylallyltransferase</fullName>
        <ecNumber evidence="3">2.5.1.75</ecNumber>
    </recommendedName>
</protein>
<dbReference type="AlphaFoldDB" id="A0A3B1D755"/>
<dbReference type="GO" id="GO:0052381">
    <property type="term" value="F:tRNA dimethylallyltransferase activity"/>
    <property type="evidence" value="ECO:0007669"/>
    <property type="project" value="UniProtKB-EC"/>
</dbReference>
<evidence type="ECO:0000256" key="8">
    <source>
        <dbReference type="ARBA" id="ARBA00022842"/>
    </source>
</evidence>
<dbReference type="GO" id="GO:0006400">
    <property type="term" value="P:tRNA modification"/>
    <property type="evidence" value="ECO:0007669"/>
    <property type="project" value="TreeGrafter"/>
</dbReference>
<dbReference type="HAMAP" id="MF_00185">
    <property type="entry name" value="IPP_trans"/>
    <property type="match status" value="1"/>
</dbReference>
<dbReference type="InterPro" id="IPR039657">
    <property type="entry name" value="Dimethylallyltransferase"/>
</dbReference>